<dbReference type="EMBL" id="LKAQ01000004">
    <property type="protein sequence ID" value="OIQ50323.1"/>
    <property type="molecule type" value="Genomic_DNA"/>
</dbReference>
<dbReference type="InterPro" id="IPR012451">
    <property type="entry name" value="DUF1656"/>
</dbReference>
<keyword evidence="3 5" id="KW-1133">Transmembrane helix</keyword>
<sequence length="68" mass="7607">MLIPSEVNMGGVFFPPLLLAGSLGLVSTFLLTRLMNRYRLSRFFASPPTAFFSFVIIFTVIFDVILFG</sequence>
<keyword evidence="4 5" id="KW-0472">Membrane</keyword>
<evidence type="ECO:0000313" key="6">
    <source>
        <dbReference type="EMBL" id="OIQ50323.1"/>
    </source>
</evidence>
<keyword evidence="1" id="KW-1003">Cell membrane</keyword>
<evidence type="ECO:0000256" key="3">
    <source>
        <dbReference type="ARBA" id="ARBA00022989"/>
    </source>
</evidence>
<gene>
    <name evidence="6" type="ORF">BerOc1_02254</name>
</gene>
<evidence type="ECO:0000256" key="5">
    <source>
        <dbReference type="SAM" id="Phobius"/>
    </source>
</evidence>
<evidence type="ECO:0000256" key="1">
    <source>
        <dbReference type="ARBA" id="ARBA00022475"/>
    </source>
</evidence>
<evidence type="ECO:0000313" key="7">
    <source>
        <dbReference type="Proteomes" id="UP000181901"/>
    </source>
</evidence>
<name>A0A1J5N3X6_9BACT</name>
<dbReference type="Pfam" id="PF07869">
    <property type="entry name" value="DUF1656"/>
    <property type="match status" value="1"/>
</dbReference>
<evidence type="ECO:0000256" key="2">
    <source>
        <dbReference type="ARBA" id="ARBA00022692"/>
    </source>
</evidence>
<evidence type="ECO:0008006" key="8">
    <source>
        <dbReference type="Google" id="ProtNLM"/>
    </source>
</evidence>
<keyword evidence="2 5" id="KW-0812">Transmembrane</keyword>
<protein>
    <recommendedName>
        <fullName evidence="8">DUF1656 domain-containing protein</fullName>
    </recommendedName>
</protein>
<evidence type="ECO:0000256" key="4">
    <source>
        <dbReference type="ARBA" id="ARBA00023136"/>
    </source>
</evidence>
<dbReference type="RefSeq" id="WP_071545775.1">
    <property type="nucleotide sequence ID" value="NZ_LKAQ01000004.1"/>
</dbReference>
<comment type="caution">
    <text evidence="6">The sequence shown here is derived from an EMBL/GenBank/DDBJ whole genome shotgun (WGS) entry which is preliminary data.</text>
</comment>
<dbReference type="Proteomes" id="UP000181901">
    <property type="component" value="Unassembled WGS sequence"/>
</dbReference>
<reference evidence="6 7" key="1">
    <citation type="submission" date="2015-09" db="EMBL/GenBank/DDBJ databases">
        <title>Genome of Desulfovibrio dechloracetivorans BerOc1, a mercury methylating strain isolated from highly hydrocarbons and metals contaminated coastal sediments.</title>
        <authorList>
            <person name="Goni Urriza M."/>
            <person name="Gassie C."/>
            <person name="Bouchez O."/>
            <person name="Klopp C."/>
            <person name="Ranchou-Peyruse A."/>
            <person name="Remy G."/>
        </authorList>
    </citation>
    <scope>NUCLEOTIDE SEQUENCE [LARGE SCALE GENOMIC DNA]</scope>
    <source>
        <strain evidence="6 7">BerOc1</strain>
    </source>
</reference>
<dbReference type="AlphaFoldDB" id="A0A1J5N3X6"/>
<feature type="transmembrane region" description="Helical" evidence="5">
    <location>
        <begin position="12"/>
        <end position="31"/>
    </location>
</feature>
<organism evidence="6 7">
    <name type="scientific">Pseudodesulfovibrio hydrargyri</name>
    <dbReference type="NCBI Taxonomy" id="2125990"/>
    <lineage>
        <taxon>Bacteria</taxon>
        <taxon>Pseudomonadati</taxon>
        <taxon>Thermodesulfobacteriota</taxon>
        <taxon>Desulfovibrionia</taxon>
        <taxon>Desulfovibrionales</taxon>
        <taxon>Desulfovibrionaceae</taxon>
    </lineage>
</organism>
<proteinExistence type="predicted"/>
<dbReference type="OrthoDB" id="5461070at2"/>
<accession>A0A1J5N3X6</accession>
<keyword evidence="7" id="KW-1185">Reference proteome</keyword>
<feature type="transmembrane region" description="Helical" evidence="5">
    <location>
        <begin position="43"/>
        <end position="67"/>
    </location>
</feature>